<evidence type="ECO:0000313" key="1">
    <source>
        <dbReference type="EMBL" id="KAK8221929.1"/>
    </source>
</evidence>
<dbReference type="EMBL" id="JAMKPW020000001">
    <property type="protein sequence ID" value="KAK8221929.1"/>
    <property type="molecule type" value="Genomic_DNA"/>
</dbReference>
<accession>A0ACC3SP57</accession>
<gene>
    <name evidence="1" type="ORF">M8818_000094</name>
</gene>
<name>A0ACC3SP57_9PEZI</name>
<organism evidence="1 2">
    <name type="scientific">Zalaria obscura</name>
    <dbReference type="NCBI Taxonomy" id="2024903"/>
    <lineage>
        <taxon>Eukaryota</taxon>
        <taxon>Fungi</taxon>
        <taxon>Dikarya</taxon>
        <taxon>Ascomycota</taxon>
        <taxon>Pezizomycotina</taxon>
        <taxon>Dothideomycetes</taxon>
        <taxon>Dothideomycetidae</taxon>
        <taxon>Dothideales</taxon>
        <taxon>Zalariaceae</taxon>
        <taxon>Zalaria</taxon>
    </lineage>
</organism>
<sequence>MSSSLDATHRHESVELTGVDSRQYADDDAQIVSSLPPVDGGWQAWSFLAACFVLEATVWGMSFTLLYSIQKLYGSP</sequence>
<proteinExistence type="predicted"/>
<keyword evidence="2" id="KW-1185">Reference proteome</keyword>
<protein>
    <submittedName>
        <fullName evidence="1">Uncharacterized protein</fullName>
    </submittedName>
</protein>
<dbReference type="Proteomes" id="UP001320706">
    <property type="component" value="Unassembled WGS sequence"/>
</dbReference>
<comment type="caution">
    <text evidence="1">The sequence shown here is derived from an EMBL/GenBank/DDBJ whole genome shotgun (WGS) entry which is preliminary data.</text>
</comment>
<evidence type="ECO:0000313" key="2">
    <source>
        <dbReference type="Proteomes" id="UP001320706"/>
    </source>
</evidence>
<reference evidence="1" key="1">
    <citation type="submission" date="2024-02" db="EMBL/GenBank/DDBJ databases">
        <title>Metagenome Assembled Genome of Zalaria obscura JY119.</title>
        <authorList>
            <person name="Vighnesh L."/>
            <person name="Jagadeeshwari U."/>
            <person name="Venkata Ramana C."/>
            <person name="Sasikala C."/>
        </authorList>
    </citation>
    <scope>NUCLEOTIDE SEQUENCE</scope>
    <source>
        <strain evidence="1">JY119</strain>
    </source>
</reference>